<dbReference type="AlphaFoldDB" id="A0A2H9T694"/>
<reference evidence="2" key="1">
    <citation type="journal article" date="2017" name="Appl. Environ. Microbiol.">
        <title>Molecular characterization of an Endozoicomonas-like organism causing infection in king scallop Pecten maximus L.</title>
        <authorList>
            <person name="Cano I."/>
            <person name="van Aerle R."/>
            <person name="Ross S."/>
            <person name="Verner-Jeffreys D.W."/>
            <person name="Paley R.K."/>
            <person name="Rimmer G."/>
            <person name="Ryder D."/>
            <person name="Hooper P."/>
            <person name="Stone D."/>
            <person name="Feist S.W."/>
        </authorList>
    </citation>
    <scope>NUCLEOTIDE SEQUENCE</scope>
</reference>
<dbReference type="NCBIfam" id="NF033674">
    <property type="entry name" value="stress_OB_fold"/>
    <property type="match status" value="1"/>
</dbReference>
<protein>
    <submittedName>
        <fullName evidence="2">Uncharacterized protein</fullName>
    </submittedName>
</protein>
<accession>A0A2H9T694</accession>
<name>A0A2H9T694_9ZZZZ</name>
<keyword evidence="1" id="KW-0732">Signal</keyword>
<dbReference type="PANTHER" id="PTHR36571">
    <property type="entry name" value="PROTEIN YGIW"/>
    <property type="match status" value="1"/>
</dbReference>
<dbReference type="SUPFAM" id="SSF101756">
    <property type="entry name" value="Hypothetical protein YgiW"/>
    <property type="match status" value="1"/>
</dbReference>
<dbReference type="InterPro" id="IPR036700">
    <property type="entry name" value="BOBF_sf"/>
</dbReference>
<dbReference type="Pfam" id="PF04076">
    <property type="entry name" value="BOF"/>
    <property type="match status" value="1"/>
</dbReference>
<proteinExistence type="predicted"/>
<sequence length="138" mass="15362">MKHTILAGLLFYTTCAFSAGFFIPPSPFFPDTTTKTAEEETVIEDNPSADYAPYLVTDIMNTAKDNQPVTLSGKIIQRIKTGVYLFRDNSGDIQVYFDADELPKQGMHLNIPAAITGEVDRQPKQPVRVDADNIVFIF</sequence>
<organism evidence="2">
    <name type="scientific">invertebrate metagenome</name>
    <dbReference type="NCBI Taxonomy" id="1711999"/>
    <lineage>
        <taxon>unclassified sequences</taxon>
        <taxon>metagenomes</taxon>
        <taxon>organismal metagenomes</taxon>
    </lineage>
</organism>
<gene>
    <name evidence="2" type="ORF">CI610_02316</name>
</gene>
<dbReference type="InterPro" id="IPR005220">
    <property type="entry name" value="CarO-like"/>
</dbReference>
<dbReference type="EMBL" id="NSIT01000134">
    <property type="protein sequence ID" value="PJE78740.1"/>
    <property type="molecule type" value="Genomic_DNA"/>
</dbReference>
<dbReference type="PANTHER" id="PTHR36571:SF1">
    <property type="entry name" value="PROTEIN YGIW"/>
    <property type="match status" value="1"/>
</dbReference>
<dbReference type="Gene3D" id="2.40.50.200">
    <property type="entry name" value="Bacterial OB-fold"/>
    <property type="match status" value="1"/>
</dbReference>
<evidence type="ECO:0000313" key="2">
    <source>
        <dbReference type="EMBL" id="PJE78740.1"/>
    </source>
</evidence>
<comment type="caution">
    <text evidence="2">The sequence shown here is derived from an EMBL/GenBank/DDBJ whole genome shotgun (WGS) entry which is preliminary data.</text>
</comment>
<evidence type="ECO:0000256" key="1">
    <source>
        <dbReference type="ARBA" id="ARBA00022729"/>
    </source>
</evidence>